<evidence type="ECO:0000256" key="2">
    <source>
        <dbReference type="PROSITE-ProRule" id="PRU00169"/>
    </source>
</evidence>
<name>J3JFN5_9EURY</name>
<sequence length="247" mass="27113">MLNMSVQRTVLHVDDDPEFLELSERLFDRAATFETLTAPTAEDGLRLLETHEVDCIISDFVVSREGKPFISAARDVAVDVPIILFTGKEWDLVSNDALSANVTEYVQKAGIEEIEVVKSRAEEFVAVKAGSFDNITADRADASSDAAMSFALSPTTLDEEWELVAHHEWTSSEELGTTVLEAIEEYTGEDPAEFAPLFEAIDADALEELLSPSVSGTEREGVQVRFPYKGHELAVTSDGDIAIRSLQ</sequence>
<dbReference type="PROSITE" id="PS50110">
    <property type="entry name" value="RESPONSE_REGULATORY"/>
    <property type="match status" value="1"/>
</dbReference>
<dbReference type="PANTHER" id="PTHR44591">
    <property type="entry name" value="STRESS RESPONSE REGULATOR PROTEIN 1"/>
    <property type="match status" value="1"/>
</dbReference>
<evidence type="ECO:0000256" key="1">
    <source>
        <dbReference type="ARBA" id="ARBA00022553"/>
    </source>
</evidence>
<protein>
    <recommendedName>
        <fullName evidence="3">Response regulatory domain-containing protein</fullName>
    </recommendedName>
</protein>
<dbReference type="Gene3D" id="3.40.50.2300">
    <property type="match status" value="1"/>
</dbReference>
<dbReference type="eggNOG" id="arCOG02387">
    <property type="taxonomic scope" value="Archaea"/>
</dbReference>
<evidence type="ECO:0000313" key="5">
    <source>
        <dbReference type="Proteomes" id="UP000007813"/>
    </source>
</evidence>
<dbReference type="InterPro" id="IPR011006">
    <property type="entry name" value="CheY-like_superfamily"/>
</dbReference>
<evidence type="ECO:0000313" key="4">
    <source>
        <dbReference type="EMBL" id="EJN59409.1"/>
    </source>
</evidence>
<accession>J3JFN5</accession>
<feature type="domain" description="Response regulatory" evidence="3">
    <location>
        <begin position="9"/>
        <end position="123"/>
    </location>
</feature>
<dbReference type="InterPro" id="IPR050595">
    <property type="entry name" value="Bact_response_regulator"/>
</dbReference>
<dbReference type="GO" id="GO:0000160">
    <property type="term" value="P:phosphorelay signal transduction system"/>
    <property type="evidence" value="ECO:0007669"/>
    <property type="project" value="InterPro"/>
</dbReference>
<dbReference type="AlphaFoldDB" id="J3JFN5"/>
<proteinExistence type="predicted"/>
<evidence type="ECO:0000259" key="3">
    <source>
        <dbReference type="PROSITE" id="PS50110"/>
    </source>
</evidence>
<gene>
    <name evidence="4" type="ORF">HSB1_28300</name>
</gene>
<feature type="modified residue" description="4-aspartylphosphate" evidence="2">
    <location>
        <position position="59"/>
    </location>
</feature>
<reference evidence="4 5" key="1">
    <citation type="journal article" date="2012" name="J. Bacteriol.">
        <title>Draft Genome Sequence of the Extremely Halophilic Archaeon Halogranum salarium B-1T.</title>
        <authorList>
            <person name="Kim K.K."/>
            <person name="Lee K.C."/>
            <person name="Lee J.S."/>
        </authorList>
    </citation>
    <scope>NUCLEOTIDE SEQUENCE [LARGE SCALE GENOMIC DNA]</scope>
    <source>
        <strain evidence="4 5">B-1</strain>
    </source>
</reference>
<keyword evidence="1 2" id="KW-0597">Phosphoprotein</keyword>
<dbReference type="InterPro" id="IPR001789">
    <property type="entry name" value="Sig_transdc_resp-reg_receiver"/>
</dbReference>
<dbReference type="PANTHER" id="PTHR44591:SF3">
    <property type="entry name" value="RESPONSE REGULATORY DOMAIN-CONTAINING PROTEIN"/>
    <property type="match status" value="1"/>
</dbReference>
<dbReference type="SUPFAM" id="SSF52172">
    <property type="entry name" value="CheY-like"/>
    <property type="match status" value="1"/>
</dbReference>
<dbReference type="Pfam" id="PF00072">
    <property type="entry name" value="Response_reg"/>
    <property type="match status" value="1"/>
</dbReference>
<dbReference type="Pfam" id="PF18545">
    <property type="entry name" value="HalOD1"/>
    <property type="match status" value="1"/>
</dbReference>
<comment type="caution">
    <text evidence="4">The sequence shown here is derived from an EMBL/GenBank/DDBJ whole genome shotgun (WGS) entry which is preliminary data.</text>
</comment>
<dbReference type="Proteomes" id="UP000007813">
    <property type="component" value="Unassembled WGS sequence"/>
</dbReference>
<dbReference type="EMBL" id="ALJD01000006">
    <property type="protein sequence ID" value="EJN59409.1"/>
    <property type="molecule type" value="Genomic_DNA"/>
</dbReference>
<organism evidence="4 5">
    <name type="scientific">Halogranum salarium B-1</name>
    <dbReference type="NCBI Taxonomy" id="1210908"/>
    <lineage>
        <taxon>Archaea</taxon>
        <taxon>Methanobacteriati</taxon>
        <taxon>Methanobacteriota</taxon>
        <taxon>Stenosarchaea group</taxon>
        <taxon>Halobacteria</taxon>
        <taxon>Halobacteriales</taxon>
        <taxon>Haloferacaceae</taxon>
    </lineage>
</organism>
<dbReference type="InterPro" id="IPR040624">
    <property type="entry name" value="HalOD1"/>
</dbReference>